<dbReference type="Pfam" id="PF00651">
    <property type="entry name" value="BTB"/>
    <property type="match status" value="2"/>
</dbReference>
<dbReference type="SMART" id="SM00174">
    <property type="entry name" value="RHO"/>
    <property type="match status" value="1"/>
</dbReference>
<dbReference type="RefSeq" id="XP_065649623.1">
    <property type="nucleotide sequence ID" value="XM_065793551.1"/>
</dbReference>
<keyword evidence="4" id="KW-1185">Reference proteome</keyword>
<sequence length="673" mass="77029">MDIDSWPASSNSFDAYDNKPSEEFIKCVVVGDTAVGKTRLICSYIFDQPPTTIHALHLKPHIPTVFAIDQYVGNSDIRKRGKTVIDGVNVELRIWDTFGDHEKDRKYAYENAHVVVVCFSIGMQSSLINVNAKWVPEIKKYCPRAAIVLVGTQLDRRYTNPEMYKNALQVTTLTNILNTGGRFKIHSGFSMSDIIYAETARQISKEIKAACYIEVSVVSKHGVNAVFENSIRAALVLRRNSKLILKSHLKNIKTPHIQEPYLPPCPEAPDINILAEGEMFDFSCLHSVNSFCDIEFIVENEHLHAHSVVLISADEVFQSLLMHPFILDLLGFPKGKNIQNFESFSLEYAPINGVLCYGIPRGFSSISVVTDFNLKRKVTINVSQVTAVSFRNILEFVYCGSISNIKDSAQLLSNATYLQLSMLCNYLTSNIEESSQLKNTFYQMLFKKRKKILLNYVFNKSLYSDISFSMEGALIPSHKPLLVVQCNVMAGMFRKKTFKESITHVVDFSNCDKESFMTVLEYLYTCDLCNHGDLHNVLQLANFLCLPRLITLCELELTKKITEVNSNQCDEACALVLDTFIFAKFHNAVQLSDWCLYFMASNYNKMCQYQGREMKALDETTKNYLEKNRWPPVWYLKDQDLYERCMQKIEKENTFKISKERKESRCFSFFKNL</sequence>
<dbReference type="SUPFAM" id="SSF54695">
    <property type="entry name" value="POZ domain"/>
    <property type="match status" value="2"/>
</dbReference>
<keyword evidence="1" id="KW-0547">Nucleotide-binding</keyword>
<dbReference type="PROSITE" id="PS50097">
    <property type="entry name" value="BTB"/>
    <property type="match status" value="2"/>
</dbReference>
<reference evidence="5" key="1">
    <citation type="submission" date="2025-08" db="UniProtKB">
        <authorList>
            <consortium name="RefSeq"/>
        </authorList>
    </citation>
    <scope>IDENTIFICATION</scope>
</reference>
<evidence type="ECO:0000259" key="3">
    <source>
        <dbReference type="PROSITE" id="PS50097"/>
    </source>
</evidence>
<dbReference type="PROSITE" id="PS51419">
    <property type="entry name" value="RAB"/>
    <property type="match status" value="1"/>
</dbReference>
<feature type="domain" description="BTB" evidence="3">
    <location>
        <begin position="292"/>
        <end position="406"/>
    </location>
</feature>
<dbReference type="InterPro" id="IPR027417">
    <property type="entry name" value="P-loop_NTPase"/>
</dbReference>
<dbReference type="CDD" id="cd18186">
    <property type="entry name" value="BTB_POZ_ZBTB_KLHL-like"/>
    <property type="match status" value="1"/>
</dbReference>
<dbReference type="GeneID" id="100202873"/>
<proteinExistence type="predicted"/>
<dbReference type="InterPro" id="IPR003578">
    <property type="entry name" value="Small_GTPase_Rho"/>
</dbReference>
<dbReference type="InterPro" id="IPR001806">
    <property type="entry name" value="Small_GTPase"/>
</dbReference>
<dbReference type="InterPro" id="IPR000210">
    <property type="entry name" value="BTB/POZ_dom"/>
</dbReference>
<dbReference type="InterPro" id="IPR011333">
    <property type="entry name" value="SKP1/BTB/POZ_sf"/>
</dbReference>
<keyword evidence="2" id="KW-0342">GTP-binding</keyword>
<feature type="domain" description="BTB" evidence="3">
    <location>
        <begin position="464"/>
        <end position="525"/>
    </location>
</feature>
<evidence type="ECO:0000313" key="4">
    <source>
        <dbReference type="Proteomes" id="UP001652625"/>
    </source>
</evidence>
<dbReference type="NCBIfam" id="TIGR00231">
    <property type="entry name" value="small_GTP"/>
    <property type="match status" value="1"/>
</dbReference>
<evidence type="ECO:0000313" key="5">
    <source>
        <dbReference type="RefSeq" id="XP_065649623.1"/>
    </source>
</evidence>
<dbReference type="Gene3D" id="3.40.50.300">
    <property type="entry name" value="P-loop containing nucleotide triphosphate hydrolases"/>
    <property type="match status" value="1"/>
</dbReference>
<gene>
    <name evidence="5" type="primary">LOC100202873</name>
</gene>
<dbReference type="Gene3D" id="3.30.710.10">
    <property type="entry name" value="Potassium Channel Kv1.1, Chain A"/>
    <property type="match status" value="2"/>
</dbReference>
<dbReference type="Proteomes" id="UP001652625">
    <property type="component" value="Chromosome 03"/>
</dbReference>
<dbReference type="PANTHER" id="PTHR24072">
    <property type="entry name" value="RHO FAMILY GTPASE"/>
    <property type="match status" value="1"/>
</dbReference>
<dbReference type="SUPFAM" id="SSF52540">
    <property type="entry name" value="P-loop containing nucleoside triphosphate hydrolases"/>
    <property type="match status" value="1"/>
</dbReference>
<dbReference type="Pfam" id="PF00071">
    <property type="entry name" value="Ras"/>
    <property type="match status" value="1"/>
</dbReference>
<accession>A0ABM4BKM8</accession>
<evidence type="ECO:0000256" key="2">
    <source>
        <dbReference type="ARBA" id="ARBA00023134"/>
    </source>
</evidence>
<dbReference type="CDD" id="cd18499">
    <property type="entry name" value="BACK_RHOBTB"/>
    <property type="match status" value="1"/>
</dbReference>
<organism evidence="4 5">
    <name type="scientific">Hydra vulgaris</name>
    <name type="common">Hydra</name>
    <name type="synonym">Hydra attenuata</name>
    <dbReference type="NCBI Taxonomy" id="6087"/>
    <lineage>
        <taxon>Eukaryota</taxon>
        <taxon>Metazoa</taxon>
        <taxon>Cnidaria</taxon>
        <taxon>Hydrozoa</taxon>
        <taxon>Hydroidolina</taxon>
        <taxon>Anthoathecata</taxon>
        <taxon>Aplanulata</taxon>
        <taxon>Hydridae</taxon>
        <taxon>Hydra</taxon>
    </lineage>
</organism>
<dbReference type="SMART" id="SM00225">
    <property type="entry name" value="BTB"/>
    <property type="match status" value="2"/>
</dbReference>
<evidence type="ECO:0000256" key="1">
    <source>
        <dbReference type="ARBA" id="ARBA00022741"/>
    </source>
</evidence>
<dbReference type="PROSITE" id="PS51420">
    <property type="entry name" value="RHO"/>
    <property type="match status" value="1"/>
</dbReference>
<dbReference type="PRINTS" id="PR00449">
    <property type="entry name" value="RASTRNSFRMNG"/>
</dbReference>
<dbReference type="InterPro" id="IPR005225">
    <property type="entry name" value="Small_GTP-bd"/>
</dbReference>
<name>A0ABM4BKM8_HYDVU</name>
<dbReference type="SMART" id="SM00175">
    <property type="entry name" value="RAB"/>
    <property type="match status" value="1"/>
</dbReference>
<protein>
    <submittedName>
        <fullName evidence="5">Rho-related BTB domain-containing protein 1</fullName>
    </submittedName>
</protein>